<name>A0A1M5FT55_9FLAO</name>
<evidence type="ECO:0000313" key="5">
    <source>
        <dbReference type="EMBL" id="SHF94646.1"/>
    </source>
</evidence>
<dbReference type="STRING" id="1416778.SAMN05443633_108127"/>
<dbReference type="CDD" id="cd06170">
    <property type="entry name" value="LuxR_C_like"/>
    <property type="match status" value="1"/>
</dbReference>
<dbReference type="Gene3D" id="1.10.10.10">
    <property type="entry name" value="Winged helix-like DNA-binding domain superfamily/Winged helix DNA-binding domain"/>
    <property type="match status" value="1"/>
</dbReference>
<dbReference type="PRINTS" id="PR00038">
    <property type="entry name" value="HTHLUXR"/>
</dbReference>
<keyword evidence="2" id="KW-0238">DNA-binding</keyword>
<dbReference type="InterPro" id="IPR016032">
    <property type="entry name" value="Sig_transdc_resp-reg_C-effctor"/>
</dbReference>
<proteinExistence type="predicted"/>
<feature type="domain" description="HTH luxR-type" evidence="4">
    <location>
        <begin position="182"/>
        <end position="247"/>
    </location>
</feature>
<protein>
    <submittedName>
        <fullName evidence="5">Regulatory protein, luxR family</fullName>
    </submittedName>
</protein>
<keyword evidence="1" id="KW-0805">Transcription regulation</keyword>
<dbReference type="Gene3D" id="3.30.450.20">
    <property type="entry name" value="PAS domain"/>
    <property type="match status" value="1"/>
</dbReference>
<dbReference type="PROSITE" id="PS50043">
    <property type="entry name" value="HTH_LUXR_2"/>
    <property type="match status" value="1"/>
</dbReference>
<evidence type="ECO:0000313" key="6">
    <source>
        <dbReference type="Proteomes" id="UP000184518"/>
    </source>
</evidence>
<evidence type="ECO:0000256" key="1">
    <source>
        <dbReference type="ARBA" id="ARBA00023015"/>
    </source>
</evidence>
<dbReference type="InterPro" id="IPR036388">
    <property type="entry name" value="WH-like_DNA-bd_sf"/>
</dbReference>
<evidence type="ECO:0000256" key="2">
    <source>
        <dbReference type="ARBA" id="ARBA00023125"/>
    </source>
</evidence>
<keyword evidence="3" id="KW-0804">Transcription</keyword>
<keyword evidence="6" id="KW-1185">Reference proteome</keyword>
<accession>A0A1M5FT55</accession>
<sequence>MGYVSNTSGVGSVDNQGRNTSCEMYYNALKVLGRTGVGCIYIIDLKNEKLEFISENPSLFAGLHSKEVEKIGYRFFRKYARAEDLKILKAVNSAGFKFFECLTSEEKKQHTIAYDFHIKSVSTVDVLVNHKITPIEVSEEGDISKMVCIASYALSKTAGNICISSNISDVYWCYNLDTEKWSGQNKITLKPREIEIIRLYLQGLKIEEIAQQLFVSPTTVKFHRSKLFEKIGVSNITEAISYVISNNLI</sequence>
<dbReference type="Pfam" id="PF00196">
    <property type="entry name" value="GerE"/>
    <property type="match status" value="1"/>
</dbReference>
<dbReference type="InterPro" id="IPR000792">
    <property type="entry name" value="Tscrpt_reg_LuxR_C"/>
</dbReference>
<organism evidence="5 6">
    <name type="scientific">Chryseobacterium arachidis</name>
    <dbReference type="NCBI Taxonomy" id="1416778"/>
    <lineage>
        <taxon>Bacteria</taxon>
        <taxon>Pseudomonadati</taxon>
        <taxon>Bacteroidota</taxon>
        <taxon>Flavobacteriia</taxon>
        <taxon>Flavobacteriales</taxon>
        <taxon>Weeksellaceae</taxon>
        <taxon>Chryseobacterium group</taxon>
        <taxon>Chryseobacterium</taxon>
    </lineage>
</organism>
<dbReference type="AlphaFoldDB" id="A0A1M5FT55"/>
<reference evidence="6" key="1">
    <citation type="submission" date="2016-11" db="EMBL/GenBank/DDBJ databases">
        <authorList>
            <person name="Varghese N."/>
            <person name="Submissions S."/>
        </authorList>
    </citation>
    <scope>NUCLEOTIDE SEQUENCE [LARGE SCALE GENOMIC DNA]</scope>
    <source>
        <strain evidence="6">DSM 27619</strain>
    </source>
</reference>
<dbReference type="OrthoDB" id="1727128at2"/>
<evidence type="ECO:0000259" key="4">
    <source>
        <dbReference type="PROSITE" id="PS50043"/>
    </source>
</evidence>
<dbReference type="Proteomes" id="UP000184518">
    <property type="component" value="Unassembled WGS sequence"/>
</dbReference>
<gene>
    <name evidence="5" type="ORF">SAMN05443633_108127</name>
</gene>
<dbReference type="PANTHER" id="PTHR44688:SF16">
    <property type="entry name" value="DNA-BINDING TRANSCRIPTIONAL ACTIVATOR DEVR_DOSR"/>
    <property type="match status" value="1"/>
</dbReference>
<dbReference type="SUPFAM" id="SSF46894">
    <property type="entry name" value="C-terminal effector domain of the bipartite response regulators"/>
    <property type="match status" value="1"/>
</dbReference>
<dbReference type="SMART" id="SM00421">
    <property type="entry name" value="HTH_LUXR"/>
    <property type="match status" value="1"/>
</dbReference>
<evidence type="ECO:0000256" key="3">
    <source>
        <dbReference type="ARBA" id="ARBA00023163"/>
    </source>
</evidence>
<dbReference type="EMBL" id="FQUT01000008">
    <property type="protein sequence ID" value="SHF94646.1"/>
    <property type="molecule type" value="Genomic_DNA"/>
</dbReference>
<dbReference type="GO" id="GO:0003677">
    <property type="term" value="F:DNA binding"/>
    <property type="evidence" value="ECO:0007669"/>
    <property type="project" value="UniProtKB-KW"/>
</dbReference>
<dbReference type="RefSeq" id="WP_072959556.1">
    <property type="nucleotide sequence ID" value="NZ_FQUT01000008.1"/>
</dbReference>
<dbReference type="PANTHER" id="PTHR44688">
    <property type="entry name" value="DNA-BINDING TRANSCRIPTIONAL ACTIVATOR DEVR_DOSR"/>
    <property type="match status" value="1"/>
</dbReference>
<dbReference type="GO" id="GO:0006355">
    <property type="term" value="P:regulation of DNA-templated transcription"/>
    <property type="evidence" value="ECO:0007669"/>
    <property type="project" value="InterPro"/>
</dbReference>